<accession>A0A2Z7CZS7</accession>
<dbReference type="Proteomes" id="UP000250235">
    <property type="component" value="Unassembled WGS sequence"/>
</dbReference>
<sequence length="108" mass="12652">MAGLAMETSKAEPADRNQAKARLNRDAYVDSFPYVESYVDRYAYVEVQLYLLSNYKRSWRRWIQQYQYSTVVTSSKLIEDFSSRDVIKSWTAVRCIRSDTVTQSGMKL</sequence>
<keyword evidence="2" id="KW-1185">Reference proteome</keyword>
<evidence type="ECO:0000313" key="1">
    <source>
        <dbReference type="EMBL" id="KZV50396.1"/>
    </source>
</evidence>
<dbReference type="AlphaFoldDB" id="A0A2Z7CZS7"/>
<gene>
    <name evidence="1" type="ORF">F511_35379</name>
</gene>
<name>A0A2Z7CZS7_9LAMI</name>
<proteinExistence type="predicted"/>
<evidence type="ECO:0000313" key="2">
    <source>
        <dbReference type="Proteomes" id="UP000250235"/>
    </source>
</evidence>
<dbReference type="EMBL" id="KQ992437">
    <property type="protein sequence ID" value="KZV50396.1"/>
    <property type="molecule type" value="Genomic_DNA"/>
</dbReference>
<organism evidence="1 2">
    <name type="scientific">Dorcoceras hygrometricum</name>
    <dbReference type="NCBI Taxonomy" id="472368"/>
    <lineage>
        <taxon>Eukaryota</taxon>
        <taxon>Viridiplantae</taxon>
        <taxon>Streptophyta</taxon>
        <taxon>Embryophyta</taxon>
        <taxon>Tracheophyta</taxon>
        <taxon>Spermatophyta</taxon>
        <taxon>Magnoliopsida</taxon>
        <taxon>eudicotyledons</taxon>
        <taxon>Gunneridae</taxon>
        <taxon>Pentapetalae</taxon>
        <taxon>asterids</taxon>
        <taxon>lamiids</taxon>
        <taxon>Lamiales</taxon>
        <taxon>Gesneriaceae</taxon>
        <taxon>Didymocarpoideae</taxon>
        <taxon>Trichosporeae</taxon>
        <taxon>Loxocarpinae</taxon>
        <taxon>Dorcoceras</taxon>
    </lineage>
</organism>
<reference evidence="1 2" key="1">
    <citation type="journal article" date="2015" name="Proc. Natl. Acad. Sci. U.S.A.">
        <title>The resurrection genome of Boea hygrometrica: A blueprint for survival of dehydration.</title>
        <authorList>
            <person name="Xiao L."/>
            <person name="Yang G."/>
            <person name="Zhang L."/>
            <person name="Yang X."/>
            <person name="Zhao S."/>
            <person name="Ji Z."/>
            <person name="Zhou Q."/>
            <person name="Hu M."/>
            <person name="Wang Y."/>
            <person name="Chen M."/>
            <person name="Xu Y."/>
            <person name="Jin H."/>
            <person name="Xiao X."/>
            <person name="Hu G."/>
            <person name="Bao F."/>
            <person name="Hu Y."/>
            <person name="Wan P."/>
            <person name="Li L."/>
            <person name="Deng X."/>
            <person name="Kuang T."/>
            <person name="Xiang C."/>
            <person name="Zhu J.K."/>
            <person name="Oliver M.J."/>
            <person name="He Y."/>
        </authorList>
    </citation>
    <scope>NUCLEOTIDE SEQUENCE [LARGE SCALE GENOMIC DNA]</scope>
    <source>
        <strain evidence="2">cv. XS01</strain>
    </source>
</reference>
<protein>
    <submittedName>
        <fullName evidence="1">Pre-mRNA-processing factor 39</fullName>
    </submittedName>
</protein>